<dbReference type="AlphaFoldDB" id="A0A5E4G7V4"/>
<evidence type="ECO:0000313" key="3">
    <source>
        <dbReference type="EMBL" id="VVA35753.1"/>
    </source>
</evidence>
<evidence type="ECO:0000313" key="4">
    <source>
        <dbReference type="Proteomes" id="UP000327085"/>
    </source>
</evidence>
<keyword evidence="2" id="KW-0472">Membrane</keyword>
<feature type="transmembrane region" description="Helical" evidence="2">
    <location>
        <begin position="83"/>
        <end position="104"/>
    </location>
</feature>
<reference evidence="4" key="1">
    <citation type="journal article" date="2020" name="Plant J.">
        <title>Transposons played a major role in the diversification between the closely related almond and peach genomes: results from the almond genome sequence.</title>
        <authorList>
            <person name="Alioto T."/>
            <person name="Alexiou K.G."/>
            <person name="Bardil A."/>
            <person name="Barteri F."/>
            <person name="Castanera R."/>
            <person name="Cruz F."/>
            <person name="Dhingra A."/>
            <person name="Duval H."/>
            <person name="Fernandez I Marti A."/>
            <person name="Frias L."/>
            <person name="Galan B."/>
            <person name="Garcia J.L."/>
            <person name="Howad W."/>
            <person name="Gomez-Garrido J."/>
            <person name="Gut M."/>
            <person name="Julca I."/>
            <person name="Morata J."/>
            <person name="Puigdomenech P."/>
            <person name="Ribeca P."/>
            <person name="Rubio Cabetas M.J."/>
            <person name="Vlasova A."/>
            <person name="Wirthensohn M."/>
            <person name="Garcia-Mas J."/>
            <person name="Gabaldon T."/>
            <person name="Casacuberta J.M."/>
            <person name="Arus P."/>
        </authorList>
    </citation>
    <scope>NUCLEOTIDE SEQUENCE [LARGE SCALE GENOMIC DNA]</scope>
    <source>
        <strain evidence="4">cv. Texas</strain>
    </source>
</reference>
<dbReference type="EMBL" id="CABIKO010000406">
    <property type="protein sequence ID" value="VVA35753.1"/>
    <property type="molecule type" value="Genomic_DNA"/>
</dbReference>
<evidence type="ECO:0000256" key="2">
    <source>
        <dbReference type="SAM" id="Phobius"/>
    </source>
</evidence>
<dbReference type="Proteomes" id="UP000327085">
    <property type="component" value="Chromosome 6"/>
</dbReference>
<keyword evidence="2" id="KW-1133">Transmembrane helix</keyword>
<dbReference type="Gramene" id="VVA35753">
    <property type="protein sequence ID" value="VVA35753"/>
    <property type="gene ID" value="Prudul26B002869"/>
</dbReference>
<protein>
    <submittedName>
        <fullName evidence="3">PREDICTED: LOC110748663</fullName>
    </submittedName>
</protein>
<dbReference type="InParanoid" id="A0A5E4G7V4"/>
<sequence length="253" mass="27759">MSSFGVVMLLSYLIQLPLVIVHSKLVGERRKSFPPRSPPPPSFNAKELEDSFARNSLSLVETCPERKGVADFLQEASASPLMILAYLSMLSFLQIKATVNILVLQKLDEDLIQTDDKSQNYKNMLIGTDASLILILILLVHQLINIHDDVTHSLCALLEEAQRDLKAKLNEIVANRKRSVGDVVSSKKKLKISSDATRGRPTAQHSSSPPAQFKQVTMMEITDTHRSTTPHSPCCVPVLPTIPAVLSTGGSVP</sequence>
<accession>A0A5E4G7V4</accession>
<proteinExistence type="predicted"/>
<keyword evidence="2" id="KW-0812">Transmembrane</keyword>
<feature type="region of interest" description="Disordered" evidence="1">
    <location>
        <begin position="191"/>
        <end position="214"/>
    </location>
</feature>
<feature type="transmembrane region" description="Helical" evidence="2">
    <location>
        <begin position="124"/>
        <end position="144"/>
    </location>
</feature>
<feature type="transmembrane region" description="Helical" evidence="2">
    <location>
        <begin position="6"/>
        <end position="26"/>
    </location>
</feature>
<name>A0A5E4G7V4_PRUDU</name>
<organism evidence="3 4">
    <name type="scientific">Prunus dulcis</name>
    <name type="common">Almond</name>
    <name type="synonym">Amygdalus dulcis</name>
    <dbReference type="NCBI Taxonomy" id="3755"/>
    <lineage>
        <taxon>Eukaryota</taxon>
        <taxon>Viridiplantae</taxon>
        <taxon>Streptophyta</taxon>
        <taxon>Embryophyta</taxon>
        <taxon>Tracheophyta</taxon>
        <taxon>Spermatophyta</taxon>
        <taxon>Magnoliopsida</taxon>
        <taxon>eudicotyledons</taxon>
        <taxon>Gunneridae</taxon>
        <taxon>Pentapetalae</taxon>
        <taxon>rosids</taxon>
        <taxon>fabids</taxon>
        <taxon>Rosales</taxon>
        <taxon>Rosaceae</taxon>
        <taxon>Amygdaloideae</taxon>
        <taxon>Amygdaleae</taxon>
        <taxon>Prunus</taxon>
    </lineage>
</organism>
<gene>
    <name evidence="3" type="ORF">ALMOND_2B002869</name>
</gene>
<evidence type="ECO:0000256" key="1">
    <source>
        <dbReference type="SAM" id="MobiDB-lite"/>
    </source>
</evidence>